<reference evidence="3 4" key="1">
    <citation type="submission" date="2014-07" db="EMBL/GenBank/DDBJ databases">
        <title>Unique and conserved regions in Vibrio harveyi and related species in comparison with the shrimp pathogen Vibrio harveyi CAIM 1792.</title>
        <authorList>
            <person name="Espinoza-Valles I."/>
            <person name="Vora G."/>
            <person name="Leekitcharoenphon P."/>
            <person name="Ussery D."/>
            <person name="Hoj L."/>
            <person name="Gomez-Gil B."/>
        </authorList>
    </citation>
    <scope>NUCLEOTIDE SEQUENCE [LARGE SCALE GENOMIC DNA]</scope>
    <source>
        <strain evidence="4">CAIM 1854 / LMG 25443</strain>
    </source>
</reference>
<proteinExistence type="predicted"/>
<dbReference type="EMBL" id="JPRD01000015">
    <property type="protein sequence ID" value="KIF53183.1"/>
    <property type="molecule type" value="Genomic_DNA"/>
</dbReference>
<sequence>MSNKSKSALIVILLASIAGCNKDTGTVSKTTTSGTEVKEQALPIKRIVYANNALDENWFDNSNGAQMVGGESNLSSMMAKNVYLILDASSTTTKSSCFGYGSKHQVMESAVYDFIDELPSNTNLGVIRFDANGPNEITSLEPVNGTFLKQLLSETNAGGENPLAITVSYAYKSLQKQAIKQQGYGEYHIVLLTDGGSDNESELLAATRTITESSPVVIHAYDFCPRSNNVLSSKSNIDYKPLLNEENLRNAIQNTFPRVSMSYDAPFKEGENDSSLGELEFDEQESSTEAIKSIDDVEVDQSAEVDRDLAQKLTPQSNLKPVKETHIDLVDDTVSIDDKPSEAYLIEVPAAIAMEGSKHQQVSDAKQELEANGLAKESPMPNKENESKLIHKSGVEKGFDKGEFKTEPDVVFESAVEEVAETDTTDSLSSNVLLAEKKETPADQKNIISNAPTNESAPSKAVVSDVEIDVTVVNEQ</sequence>
<comment type="caution">
    <text evidence="3">The sequence shown here is derived from an EMBL/GenBank/DDBJ whole genome shotgun (WGS) entry which is preliminary data.</text>
</comment>
<dbReference type="Pfam" id="PF00092">
    <property type="entry name" value="VWA"/>
    <property type="match status" value="1"/>
</dbReference>
<evidence type="ECO:0000259" key="2">
    <source>
        <dbReference type="PROSITE" id="PS50234"/>
    </source>
</evidence>
<dbReference type="PROSITE" id="PS51257">
    <property type="entry name" value="PROKAR_LIPOPROTEIN"/>
    <property type="match status" value="1"/>
</dbReference>
<dbReference type="Gene3D" id="3.40.50.410">
    <property type="entry name" value="von Willebrand factor, type A domain"/>
    <property type="match status" value="1"/>
</dbReference>
<dbReference type="RefSeq" id="WP_020194367.1">
    <property type="nucleotide sequence ID" value="NZ_BAOH01000005.1"/>
</dbReference>
<feature type="compositionally biased region" description="Polar residues" evidence="1">
    <location>
        <begin position="446"/>
        <end position="457"/>
    </location>
</feature>
<dbReference type="SMART" id="SM00327">
    <property type="entry name" value="VWA"/>
    <property type="match status" value="1"/>
</dbReference>
<dbReference type="InterPro" id="IPR036465">
    <property type="entry name" value="vWFA_dom_sf"/>
</dbReference>
<name>A0A0C1VTF2_9VIBR</name>
<accession>A0A0C1VTF2</accession>
<evidence type="ECO:0000313" key="4">
    <source>
        <dbReference type="Proteomes" id="UP000031586"/>
    </source>
</evidence>
<dbReference type="SUPFAM" id="SSF53300">
    <property type="entry name" value="vWA-like"/>
    <property type="match status" value="1"/>
</dbReference>
<dbReference type="Proteomes" id="UP000031586">
    <property type="component" value="Unassembled WGS sequence"/>
</dbReference>
<feature type="domain" description="VWFA" evidence="2">
    <location>
        <begin position="81"/>
        <end position="218"/>
    </location>
</feature>
<evidence type="ECO:0000256" key="1">
    <source>
        <dbReference type="SAM" id="MobiDB-lite"/>
    </source>
</evidence>
<dbReference type="PATRIC" id="fig|1229493.5.peg.1011"/>
<dbReference type="PROSITE" id="PS50234">
    <property type="entry name" value="VWFA"/>
    <property type="match status" value="1"/>
</dbReference>
<organism evidence="3 4">
    <name type="scientific">Vibrio owensii CAIM 1854 = LMG 25443</name>
    <dbReference type="NCBI Taxonomy" id="1229493"/>
    <lineage>
        <taxon>Bacteria</taxon>
        <taxon>Pseudomonadati</taxon>
        <taxon>Pseudomonadota</taxon>
        <taxon>Gammaproteobacteria</taxon>
        <taxon>Vibrionales</taxon>
        <taxon>Vibrionaceae</taxon>
        <taxon>Vibrio</taxon>
    </lineage>
</organism>
<gene>
    <name evidence="3" type="ORF">H735_09620</name>
</gene>
<dbReference type="InterPro" id="IPR002035">
    <property type="entry name" value="VWF_A"/>
</dbReference>
<evidence type="ECO:0000313" key="3">
    <source>
        <dbReference type="EMBL" id="KIF53183.1"/>
    </source>
</evidence>
<dbReference type="AlphaFoldDB" id="A0A0C1VTF2"/>
<dbReference type="CDD" id="cd00198">
    <property type="entry name" value="vWFA"/>
    <property type="match status" value="1"/>
</dbReference>
<protein>
    <recommendedName>
        <fullName evidence="2">VWFA domain-containing protein</fullName>
    </recommendedName>
</protein>
<feature type="region of interest" description="Disordered" evidence="1">
    <location>
        <begin position="420"/>
        <end position="460"/>
    </location>
</feature>